<evidence type="ECO:0000313" key="14">
    <source>
        <dbReference type="Proteomes" id="UP001142055"/>
    </source>
</evidence>
<dbReference type="Gene3D" id="1.10.390.10">
    <property type="entry name" value="Neutral Protease Domain 2"/>
    <property type="match status" value="1"/>
</dbReference>
<dbReference type="SUPFAM" id="SSF63737">
    <property type="entry name" value="Leukotriene A4 hydrolase N-terminal domain"/>
    <property type="match status" value="1"/>
</dbReference>
<evidence type="ECO:0000259" key="12">
    <source>
        <dbReference type="Pfam" id="PF17900"/>
    </source>
</evidence>
<dbReference type="InterPro" id="IPR045357">
    <property type="entry name" value="Aminopeptidase_N-like_N"/>
</dbReference>
<evidence type="ECO:0000256" key="4">
    <source>
        <dbReference type="ARBA" id="ARBA00022438"/>
    </source>
</evidence>
<dbReference type="GO" id="GO:0005615">
    <property type="term" value="C:extracellular space"/>
    <property type="evidence" value="ECO:0007669"/>
    <property type="project" value="TreeGrafter"/>
</dbReference>
<dbReference type="GO" id="GO:0043171">
    <property type="term" value="P:peptide catabolic process"/>
    <property type="evidence" value="ECO:0007669"/>
    <property type="project" value="TreeGrafter"/>
</dbReference>
<dbReference type="InterPro" id="IPR001930">
    <property type="entry name" value="Peptidase_M1"/>
</dbReference>
<reference evidence="13" key="1">
    <citation type="submission" date="2022-12" db="EMBL/GenBank/DDBJ databases">
        <title>Genome assemblies of Blomia tropicalis.</title>
        <authorList>
            <person name="Cui Y."/>
        </authorList>
    </citation>
    <scope>NUCLEOTIDE SEQUENCE</scope>
    <source>
        <tissue evidence="13">Adult mites</tissue>
    </source>
</reference>
<dbReference type="Pfam" id="PF11838">
    <property type="entry name" value="ERAP1_C"/>
    <property type="match status" value="1"/>
</dbReference>
<organism evidence="13 14">
    <name type="scientific">Blomia tropicalis</name>
    <name type="common">Mite</name>
    <dbReference type="NCBI Taxonomy" id="40697"/>
    <lineage>
        <taxon>Eukaryota</taxon>
        <taxon>Metazoa</taxon>
        <taxon>Ecdysozoa</taxon>
        <taxon>Arthropoda</taxon>
        <taxon>Chelicerata</taxon>
        <taxon>Arachnida</taxon>
        <taxon>Acari</taxon>
        <taxon>Acariformes</taxon>
        <taxon>Sarcoptiformes</taxon>
        <taxon>Astigmata</taxon>
        <taxon>Glycyphagoidea</taxon>
        <taxon>Echimyopodidae</taxon>
        <taxon>Blomia</taxon>
    </lineage>
</organism>
<dbReference type="InterPro" id="IPR024571">
    <property type="entry name" value="ERAP1-like_C_dom"/>
</dbReference>
<proteinExistence type="inferred from homology"/>
<dbReference type="InterPro" id="IPR014782">
    <property type="entry name" value="Peptidase_M1_dom"/>
</dbReference>
<dbReference type="GO" id="GO:0042277">
    <property type="term" value="F:peptide binding"/>
    <property type="evidence" value="ECO:0007669"/>
    <property type="project" value="TreeGrafter"/>
</dbReference>
<dbReference type="Gene3D" id="1.25.50.20">
    <property type="match status" value="1"/>
</dbReference>
<evidence type="ECO:0000259" key="10">
    <source>
        <dbReference type="Pfam" id="PF01433"/>
    </source>
</evidence>
<evidence type="ECO:0000259" key="11">
    <source>
        <dbReference type="Pfam" id="PF11838"/>
    </source>
</evidence>
<dbReference type="SUPFAM" id="SSF55486">
    <property type="entry name" value="Metalloproteases ('zincins'), catalytic domain"/>
    <property type="match status" value="1"/>
</dbReference>
<dbReference type="PANTHER" id="PTHR11533:SF174">
    <property type="entry name" value="PUROMYCIN-SENSITIVE AMINOPEPTIDASE-RELATED"/>
    <property type="match status" value="1"/>
</dbReference>
<keyword evidence="4" id="KW-0031">Aminopeptidase</keyword>
<dbReference type="GO" id="GO:0005886">
    <property type="term" value="C:plasma membrane"/>
    <property type="evidence" value="ECO:0007669"/>
    <property type="project" value="UniProtKB-SubCell"/>
</dbReference>
<dbReference type="Pfam" id="PF01433">
    <property type="entry name" value="Peptidase_M1"/>
    <property type="match status" value="1"/>
</dbReference>
<evidence type="ECO:0000256" key="9">
    <source>
        <dbReference type="ARBA" id="ARBA00023049"/>
    </source>
</evidence>
<evidence type="ECO:0000256" key="3">
    <source>
        <dbReference type="ARBA" id="ARBA00010136"/>
    </source>
</evidence>
<dbReference type="GO" id="GO:0070006">
    <property type="term" value="F:metalloaminopeptidase activity"/>
    <property type="evidence" value="ECO:0007669"/>
    <property type="project" value="TreeGrafter"/>
</dbReference>
<evidence type="ECO:0000256" key="1">
    <source>
        <dbReference type="ARBA" id="ARBA00001947"/>
    </source>
</evidence>
<dbReference type="Gene3D" id="2.60.40.1730">
    <property type="entry name" value="tricorn interacting facor f3 domain"/>
    <property type="match status" value="1"/>
</dbReference>
<keyword evidence="5" id="KW-0645">Protease</keyword>
<keyword evidence="9" id="KW-0482">Metalloprotease</keyword>
<evidence type="ECO:0000256" key="8">
    <source>
        <dbReference type="ARBA" id="ARBA00022833"/>
    </source>
</evidence>
<dbReference type="GO" id="GO:0005737">
    <property type="term" value="C:cytoplasm"/>
    <property type="evidence" value="ECO:0007669"/>
    <property type="project" value="TreeGrafter"/>
</dbReference>
<gene>
    <name evidence="13" type="ORF">RDWZM_006239</name>
</gene>
<dbReference type="AlphaFoldDB" id="A0A9Q0M9Y6"/>
<evidence type="ECO:0000313" key="13">
    <source>
        <dbReference type="EMBL" id="KAJ6220427.1"/>
    </source>
</evidence>
<dbReference type="GO" id="GO:0008270">
    <property type="term" value="F:zinc ion binding"/>
    <property type="evidence" value="ECO:0007669"/>
    <property type="project" value="InterPro"/>
</dbReference>
<keyword evidence="7" id="KW-0378">Hydrolase</keyword>
<comment type="subcellular location">
    <subcellularLocation>
        <location evidence="2">Cell membrane</location>
        <topology evidence="2">Lipid-anchor</topology>
        <topology evidence="2">GPI-anchor</topology>
    </subcellularLocation>
</comment>
<comment type="cofactor">
    <cofactor evidence="1">
        <name>Zn(2+)</name>
        <dbReference type="ChEBI" id="CHEBI:29105"/>
    </cofactor>
</comment>
<comment type="similarity">
    <text evidence="3">Belongs to the peptidase M1 family.</text>
</comment>
<comment type="caution">
    <text evidence="13">The sequence shown here is derived from an EMBL/GenBank/DDBJ whole genome shotgun (WGS) entry which is preliminary data.</text>
</comment>
<sequence length="936" mass="113259">MEMTRNNAWWYHLPTNVWPTHYKWSIKPNWESFNTFEGELWCRIKVNEPCNEILFHSVKLDIKHVELKTETNKLIKPEKILYDEEKEIVKLFFGTQRDIVPSGTAMLMVKYHGMINEHELKGLYVNRWDQEHRDSKDWWWLITKLDRFQARMVLPCWDEPHFKASFTFDIEIPKDWNCVFTSEKDHEELFGNGKKIHFKETPFMSISSLGFVAGKFDKIDERVVDSTKFRVWAPKWHQNSRVEFIHQMFEMATKIFDFYTKTWGKDFKYPIEKLDLMVVPNYAIEGTSSFGFVAVRDHWSIDNNFTTSWENWKKQKFFIHLAGHIIKQWFGHVVTVKDWQQIWFEKAMSHFLGYYAVDKIWPEWGVWEQRFNWDEFTQAVRFDGLPSTVPMEWTHETWKKWVGKVNVEQFENFKSGDYGYLEKFFRFSKGTTIIRMVRDYIGEHSFMKSLKNYLVKYHFKCPTADDLWVEMEVDSKKPLKHVIATWSKMNAFPIVHVNGNVDASGNFVITLKQESVLNHLKKWKTDQYYHEDEYKFWHIPMTFLTNPKDSNSKVEIFMDKETYSWTIPAAEYRANGGYFKLDWTKPVFTTFFYHEDYIRKFFIPAIQHHEMKNPVDRFYLIWNTFMMTKFGLHSSTTFFDVIKTVAMAGEDNWSVWGAIYETLWELRLIFIEDDHYKNCDEFTTKLNKFVKFLLKDKRSLWSGNEHWWFQRPTFDTKHRNEEMLWGLLTHMLVVFKDDEIEHKAVDIFWQWYQKEYNSDKVESSKAIFAAAAQTNDMKVFNAFIKIYKEDKFEHAREYVIHGFGFFNNSLVVNKILEFAFEKDVQSEDRLRIFQSVAHRFPSCRDQTWKSIQEKFDFFFTHYDPWRFGVNFFQQFITETFADQKNAQLVGKFVQEKLSHGKHWKNEMFEQSIEYVRIKSEWFKRDGNEMKQYLKQF</sequence>
<dbReference type="InterPro" id="IPR050344">
    <property type="entry name" value="Peptidase_M1_aminopeptidases"/>
</dbReference>
<keyword evidence="14" id="KW-1185">Reference proteome</keyword>
<dbReference type="PANTHER" id="PTHR11533">
    <property type="entry name" value="PROTEASE M1 ZINC METALLOPROTEASE"/>
    <property type="match status" value="1"/>
</dbReference>
<evidence type="ECO:0000256" key="6">
    <source>
        <dbReference type="ARBA" id="ARBA00022723"/>
    </source>
</evidence>
<dbReference type="InterPro" id="IPR042097">
    <property type="entry name" value="Aminopeptidase_N-like_N_sf"/>
</dbReference>
<feature type="domain" description="Peptidase M1 membrane alanine aminopeptidase" evidence="10">
    <location>
        <begin position="249"/>
        <end position="486"/>
    </location>
</feature>
<dbReference type="EMBL" id="JAPWDV010000002">
    <property type="protein sequence ID" value="KAJ6220427.1"/>
    <property type="molecule type" value="Genomic_DNA"/>
</dbReference>
<keyword evidence="6" id="KW-0479">Metal-binding</keyword>
<evidence type="ECO:0008006" key="15">
    <source>
        <dbReference type="Google" id="ProtNLM"/>
    </source>
</evidence>
<feature type="domain" description="Aminopeptidase N-like N-terminal" evidence="12">
    <location>
        <begin position="19"/>
        <end position="205"/>
    </location>
</feature>
<keyword evidence="8" id="KW-0862">Zinc</keyword>
<evidence type="ECO:0000256" key="5">
    <source>
        <dbReference type="ARBA" id="ARBA00022670"/>
    </source>
</evidence>
<name>A0A9Q0M9Y6_BLOTA</name>
<dbReference type="Pfam" id="PF17900">
    <property type="entry name" value="Peptidase_M1_N"/>
    <property type="match status" value="1"/>
</dbReference>
<evidence type="ECO:0000256" key="2">
    <source>
        <dbReference type="ARBA" id="ARBA00004609"/>
    </source>
</evidence>
<protein>
    <recommendedName>
        <fullName evidence="15">Aminopeptidase</fullName>
    </recommendedName>
</protein>
<feature type="domain" description="ERAP1-like C-terminal" evidence="11">
    <location>
        <begin position="607"/>
        <end position="915"/>
    </location>
</feature>
<dbReference type="Proteomes" id="UP001142055">
    <property type="component" value="Chromosome 2"/>
</dbReference>
<accession>A0A9Q0M9Y6</accession>
<dbReference type="GO" id="GO:0006508">
    <property type="term" value="P:proteolysis"/>
    <property type="evidence" value="ECO:0007669"/>
    <property type="project" value="UniProtKB-KW"/>
</dbReference>
<dbReference type="PRINTS" id="PR00756">
    <property type="entry name" value="ALADIPTASE"/>
</dbReference>
<evidence type="ECO:0000256" key="7">
    <source>
        <dbReference type="ARBA" id="ARBA00022801"/>
    </source>
</evidence>
<dbReference type="InterPro" id="IPR027268">
    <property type="entry name" value="Peptidase_M4/M1_CTD_sf"/>
</dbReference>